<sequence length="123" mass="12793">MRRGTGSASAASTHRNDNAGQTTLSRPARSSSACSPDVGLSGSPSRLLERSGPPIRPRRPRVSRLPEPARPAASPSPLCPTALSPPPPSVLPLPPSPSVLPRPDPPRPAPGPEAMLDEHEDLL</sequence>
<proteinExistence type="predicted"/>
<evidence type="ECO:0000313" key="3">
    <source>
        <dbReference type="Proteomes" id="UP001341281"/>
    </source>
</evidence>
<reference evidence="2 3" key="1">
    <citation type="submission" date="2024-02" db="EMBL/GenBank/DDBJ databases">
        <title>High-quality chromosome-scale genome assembly of Pensacola bahiagrass (Paspalum notatum Flugge var. saurae).</title>
        <authorList>
            <person name="Vega J.M."/>
            <person name="Podio M."/>
            <person name="Orjuela J."/>
            <person name="Siena L.A."/>
            <person name="Pessino S.C."/>
            <person name="Combes M.C."/>
            <person name="Mariac C."/>
            <person name="Albertini E."/>
            <person name="Pupilli F."/>
            <person name="Ortiz J.P.A."/>
            <person name="Leblanc O."/>
        </authorList>
    </citation>
    <scope>NUCLEOTIDE SEQUENCE [LARGE SCALE GENOMIC DNA]</scope>
    <source>
        <strain evidence="2">R1</strain>
        <tissue evidence="2">Leaf</tissue>
    </source>
</reference>
<protein>
    <submittedName>
        <fullName evidence="2">Uncharacterized protein</fullName>
    </submittedName>
</protein>
<organism evidence="2 3">
    <name type="scientific">Paspalum notatum var. saurae</name>
    <dbReference type="NCBI Taxonomy" id="547442"/>
    <lineage>
        <taxon>Eukaryota</taxon>
        <taxon>Viridiplantae</taxon>
        <taxon>Streptophyta</taxon>
        <taxon>Embryophyta</taxon>
        <taxon>Tracheophyta</taxon>
        <taxon>Spermatophyta</taxon>
        <taxon>Magnoliopsida</taxon>
        <taxon>Liliopsida</taxon>
        <taxon>Poales</taxon>
        <taxon>Poaceae</taxon>
        <taxon>PACMAD clade</taxon>
        <taxon>Panicoideae</taxon>
        <taxon>Andropogonodae</taxon>
        <taxon>Paspaleae</taxon>
        <taxon>Paspalinae</taxon>
        <taxon>Paspalum</taxon>
    </lineage>
</organism>
<evidence type="ECO:0000313" key="2">
    <source>
        <dbReference type="EMBL" id="WVZ53386.1"/>
    </source>
</evidence>
<name>A0AAQ3SHM2_PASNO</name>
<feature type="compositionally biased region" description="Polar residues" evidence="1">
    <location>
        <begin position="1"/>
        <end position="24"/>
    </location>
</feature>
<dbReference type="Proteomes" id="UP001341281">
    <property type="component" value="Chromosome 01"/>
</dbReference>
<feature type="region of interest" description="Disordered" evidence="1">
    <location>
        <begin position="1"/>
        <end position="123"/>
    </location>
</feature>
<feature type="compositionally biased region" description="Low complexity" evidence="1">
    <location>
        <begin position="25"/>
        <end position="36"/>
    </location>
</feature>
<accession>A0AAQ3SHM2</accession>
<keyword evidence="3" id="KW-1185">Reference proteome</keyword>
<feature type="compositionally biased region" description="Pro residues" evidence="1">
    <location>
        <begin position="83"/>
        <end position="111"/>
    </location>
</feature>
<dbReference type="AlphaFoldDB" id="A0AAQ3SHM2"/>
<evidence type="ECO:0000256" key="1">
    <source>
        <dbReference type="SAM" id="MobiDB-lite"/>
    </source>
</evidence>
<feature type="compositionally biased region" description="Low complexity" evidence="1">
    <location>
        <begin position="63"/>
        <end position="82"/>
    </location>
</feature>
<gene>
    <name evidence="2" type="ORF">U9M48_004337</name>
</gene>
<dbReference type="EMBL" id="CP144745">
    <property type="protein sequence ID" value="WVZ53386.1"/>
    <property type="molecule type" value="Genomic_DNA"/>
</dbReference>